<evidence type="ECO:0000313" key="3">
    <source>
        <dbReference type="Proteomes" id="UP000428333"/>
    </source>
</evidence>
<comment type="caution">
    <text evidence="2">The sequence shown here is derived from an EMBL/GenBank/DDBJ whole genome shotgun (WGS) entry which is preliminary data.</text>
</comment>
<keyword evidence="3" id="KW-1185">Reference proteome</keyword>
<feature type="region of interest" description="Disordered" evidence="1">
    <location>
        <begin position="121"/>
        <end position="154"/>
    </location>
</feature>
<proteinExistence type="predicted"/>
<dbReference type="InterPro" id="IPR011009">
    <property type="entry name" value="Kinase-like_dom_sf"/>
</dbReference>
<dbReference type="OrthoDB" id="2384313at2759"/>
<evidence type="ECO:0000256" key="1">
    <source>
        <dbReference type="SAM" id="MobiDB-lite"/>
    </source>
</evidence>
<organism evidence="2 3">
    <name type="scientific">Rhododendron williamsianum</name>
    <dbReference type="NCBI Taxonomy" id="262921"/>
    <lineage>
        <taxon>Eukaryota</taxon>
        <taxon>Viridiplantae</taxon>
        <taxon>Streptophyta</taxon>
        <taxon>Embryophyta</taxon>
        <taxon>Tracheophyta</taxon>
        <taxon>Spermatophyta</taxon>
        <taxon>Magnoliopsida</taxon>
        <taxon>eudicotyledons</taxon>
        <taxon>Gunneridae</taxon>
        <taxon>Pentapetalae</taxon>
        <taxon>asterids</taxon>
        <taxon>Ericales</taxon>
        <taxon>Ericaceae</taxon>
        <taxon>Ericoideae</taxon>
        <taxon>Rhodoreae</taxon>
        <taxon>Rhododendron</taxon>
    </lineage>
</organism>
<sequence>MIFAMASPTITTTENLLHQNPSTQLTRPMTDLGCGDRCSGLDGVMPETGYQEKMMIVIVIFPSPWAELSERVLNLSGDSRLRFLILFVGRRKNLRPEIPRCCPISIANVMIQCWDANPDKRPNMDKKARRRAAVPAPLAPPLPDDAPAPAEPSHLTPEHFEQLRTEISGILIEERAKSLQTHLSEIRSELRVIRTMQDAHLKSVDDYRERFTRDMSQFMSLLQQLSDLPAPAPRTPDQQLRDLPAPRTPDL</sequence>
<protein>
    <recommendedName>
        <fullName evidence="4">Serine-threonine/tyrosine-protein kinase catalytic domain-containing protein</fullName>
    </recommendedName>
</protein>
<reference evidence="2 3" key="1">
    <citation type="journal article" date="2019" name="Genome Biol. Evol.">
        <title>The Rhododendron genome and chromosomal organization provide insight into shared whole-genome duplications across the heath family (Ericaceae).</title>
        <authorList>
            <person name="Soza V.L."/>
            <person name="Lindsley D."/>
            <person name="Waalkes A."/>
            <person name="Ramage E."/>
            <person name="Patwardhan R.P."/>
            <person name="Burton J.N."/>
            <person name="Adey A."/>
            <person name="Kumar A."/>
            <person name="Qiu R."/>
            <person name="Shendure J."/>
            <person name="Hall B."/>
        </authorList>
    </citation>
    <scope>NUCLEOTIDE SEQUENCE [LARGE SCALE GENOMIC DNA]</scope>
    <source>
        <strain evidence="2">RSF 1966-606</strain>
    </source>
</reference>
<feature type="compositionally biased region" description="Pro residues" evidence="1">
    <location>
        <begin position="137"/>
        <end position="150"/>
    </location>
</feature>
<dbReference type="Gene3D" id="1.10.510.10">
    <property type="entry name" value="Transferase(Phosphotransferase) domain 1"/>
    <property type="match status" value="1"/>
</dbReference>
<gene>
    <name evidence="2" type="ORF">C3L33_13237</name>
</gene>
<accession>A0A6A4LFL2</accession>
<feature type="non-terminal residue" evidence="2">
    <location>
        <position position="1"/>
    </location>
</feature>
<feature type="region of interest" description="Disordered" evidence="1">
    <location>
        <begin position="226"/>
        <end position="251"/>
    </location>
</feature>
<dbReference type="AlphaFoldDB" id="A0A6A4LFL2"/>
<evidence type="ECO:0008006" key="4">
    <source>
        <dbReference type="Google" id="ProtNLM"/>
    </source>
</evidence>
<dbReference type="EMBL" id="QEFC01002093">
    <property type="protein sequence ID" value="KAE9454861.1"/>
    <property type="molecule type" value="Genomic_DNA"/>
</dbReference>
<evidence type="ECO:0000313" key="2">
    <source>
        <dbReference type="EMBL" id="KAE9454861.1"/>
    </source>
</evidence>
<name>A0A6A4LFL2_9ERIC</name>
<dbReference type="Proteomes" id="UP000428333">
    <property type="component" value="Linkage Group LG08"/>
</dbReference>
<dbReference type="SUPFAM" id="SSF56112">
    <property type="entry name" value="Protein kinase-like (PK-like)"/>
    <property type="match status" value="1"/>
</dbReference>